<keyword evidence="7" id="KW-1185">Reference proteome</keyword>
<feature type="transmembrane region" description="Helical" evidence="5">
    <location>
        <begin position="6"/>
        <end position="27"/>
    </location>
</feature>
<keyword evidence="4 5" id="KW-0472">Membrane</keyword>
<dbReference type="NCBIfam" id="NF037968">
    <property type="entry name" value="SemiSWEET_2"/>
    <property type="match status" value="1"/>
</dbReference>
<evidence type="ECO:0000256" key="5">
    <source>
        <dbReference type="SAM" id="Phobius"/>
    </source>
</evidence>
<keyword evidence="2 5" id="KW-0812">Transmembrane</keyword>
<organism evidence="6 7">
    <name type="scientific">Piscinibacterium candidicorallinum</name>
    <dbReference type="NCBI Taxonomy" id="1793872"/>
    <lineage>
        <taxon>Bacteria</taxon>
        <taxon>Pseudomonadati</taxon>
        <taxon>Pseudomonadota</taxon>
        <taxon>Betaproteobacteria</taxon>
        <taxon>Burkholderiales</taxon>
        <taxon>Piscinibacterium</taxon>
    </lineage>
</organism>
<reference evidence="7" key="1">
    <citation type="journal article" date="2019" name="Int. J. Syst. Evol. Microbiol.">
        <title>The Global Catalogue of Microorganisms (GCM) 10K type strain sequencing project: providing services to taxonomists for standard genome sequencing and annotation.</title>
        <authorList>
            <consortium name="The Broad Institute Genomics Platform"/>
            <consortium name="The Broad Institute Genome Sequencing Center for Infectious Disease"/>
            <person name="Wu L."/>
            <person name="Ma J."/>
        </authorList>
    </citation>
    <scope>NUCLEOTIDE SEQUENCE [LARGE SCALE GENOMIC DNA]</scope>
    <source>
        <strain evidence="7">KCTC 52168</strain>
    </source>
</reference>
<dbReference type="Pfam" id="PF04193">
    <property type="entry name" value="PQ-loop"/>
    <property type="match status" value="1"/>
</dbReference>
<feature type="transmembrane region" description="Helical" evidence="5">
    <location>
        <begin position="59"/>
        <end position="79"/>
    </location>
</feature>
<keyword evidence="3 5" id="KW-1133">Transmembrane helix</keyword>
<evidence type="ECO:0000256" key="4">
    <source>
        <dbReference type="ARBA" id="ARBA00023136"/>
    </source>
</evidence>
<sequence length="84" mass="9287">MNPYEWIGYAAATLTTASFIPQAWQVIRTRDTRSLSLPMYATFTAGVALWLGYGVALQAWPIIIANAVTLVLALFILLMKLRLG</sequence>
<dbReference type="InterPro" id="IPR047662">
    <property type="entry name" value="SemiSWEET"/>
</dbReference>
<accession>A0ABV7H1F5</accession>
<evidence type="ECO:0000256" key="1">
    <source>
        <dbReference type="ARBA" id="ARBA00004141"/>
    </source>
</evidence>
<proteinExistence type="predicted"/>
<evidence type="ECO:0000256" key="3">
    <source>
        <dbReference type="ARBA" id="ARBA00022989"/>
    </source>
</evidence>
<comment type="subcellular location">
    <subcellularLocation>
        <location evidence="1">Membrane</location>
        <topology evidence="1">Multi-pass membrane protein</topology>
    </subcellularLocation>
</comment>
<evidence type="ECO:0000256" key="2">
    <source>
        <dbReference type="ARBA" id="ARBA00022692"/>
    </source>
</evidence>
<protein>
    <submittedName>
        <fullName evidence="6">SemiSWEET transporter</fullName>
    </submittedName>
</protein>
<name>A0ABV7H1F5_9BURK</name>
<feature type="transmembrane region" description="Helical" evidence="5">
    <location>
        <begin position="34"/>
        <end position="53"/>
    </location>
</feature>
<dbReference type="RefSeq" id="WP_377303066.1">
    <property type="nucleotide sequence ID" value="NZ_CP180191.1"/>
</dbReference>
<evidence type="ECO:0000313" key="6">
    <source>
        <dbReference type="EMBL" id="MFC3147734.1"/>
    </source>
</evidence>
<dbReference type="EMBL" id="JBHRTI010000004">
    <property type="protein sequence ID" value="MFC3147734.1"/>
    <property type="molecule type" value="Genomic_DNA"/>
</dbReference>
<dbReference type="Gene3D" id="1.20.1280.290">
    <property type="match status" value="1"/>
</dbReference>
<dbReference type="InterPro" id="IPR006603">
    <property type="entry name" value="PQ-loop_rpt"/>
</dbReference>
<comment type="caution">
    <text evidence="6">The sequence shown here is derived from an EMBL/GenBank/DDBJ whole genome shotgun (WGS) entry which is preliminary data.</text>
</comment>
<dbReference type="Proteomes" id="UP001595556">
    <property type="component" value="Unassembled WGS sequence"/>
</dbReference>
<gene>
    <name evidence="6" type="ORF">ACFOEN_08780</name>
</gene>
<evidence type="ECO:0000313" key="7">
    <source>
        <dbReference type="Proteomes" id="UP001595556"/>
    </source>
</evidence>